<comment type="caution">
    <text evidence="2">The sequence shown here is derived from an EMBL/GenBank/DDBJ whole genome shotgun (WGS) entry which is preliminary data.</text>
</comment>
<gene>
    <name evidence="2" type="ORF">CFP56_039941</name>
</gene>
<evidence type="ECO:0000313" key="3">
    <source>
        <dbReference type="Proteomes" id="UP000237347"/>
    </source>
</evidence>
<organism evidence="2 3">
    <name type="scientific">Quercus suber</name>
    <name type="common">Cork oak</name>
    <dbReference type="NCBI Taxonomy" id="58331"/>
    <lineage>
        <taxon>Eukaryota</taxon>
        <taxon>Viridiplantae</taxon>
        <taxon>Streptophyta</taxon>
        <taxon>Embryophyta</taxon>
        <taxon>Tracheophyta</taxon>
        <taxon>Spermatophyta</taxon>
        <taxon>Magnoliopsida</taxon>
        <taxon>eudicotyledons</taxon>
        <taxon>Gunneridae</taxon>
        <taxon>Pentapetalae</taxon>
        <taxon>rosids</taxon>
        <taxon>fabids</taxon>
        <taxon>Fagales</taxon>
        <taxon>Fagaceae</taxon>
        <taxon>Quercus</taxon>
    </lineage>
</organism>
<dbReference type="AlphaFoldDB" id="A0AAW0IYU1"/>
<evidence type="ECO:0000313" key="2">
    <source>
        <dbReference type="EMBL" id="KAK7819663.1"/>
    </source>
</evidence>
<dbReference type="Proteomes" id="UP000237347">
    <property type="component" value="Unassembled WGS sequence"/>
</dbReference>
<keyword evidence="1" id="KW-0472">Membrane</keyword>
<feature type="transmembrane region" description="Helical" evidence="1">
    <location>
        <begin position="37"/>
        <end position="61"/>
    </location>
</feature>
<evidence type="ECO:0000256" key="1">
    <source>
        <dbReference type="SAM" id="Phobius"/>
    </source>
</evidence>
<accession>A0AAW0IYU1</accession>
<keyword evidence="3" id="KW-1185">Reference proteome</keyword>
<reference evidence="2 3" key="1">
    <citation type="journal article" date="2018" name="Sci. Data">
        <title>The draft genome sequence of cork oak.</title>
        <authorList>
            <person name="Ramos A.M."/>
            <person name="Usie A."/>
            <person name="Barbosa P."/>
            <person name="Barros P.M."/>
            <person name="Capote T."/>
            <person name="Chaves I."/>
            <person name="Simoes F."/>
            <person name="Abreu I."/>
            <person name="Carrasquinho I."/>
            <person name="Faro C."/>
            <person name="Guimaraes J.B."/>
            <person name="Mendonca D."/>
            <person name="Nobrega F."/>
            <person name="Rodrigues L."/>
            <person name="Saibo N.J.M."/>
            <person name="Varela M.C."/>
            <person name="Egas C."/>
            <person name="Matos J."/>
            <person name="Miguel C.M."/>
            <person name="Oliveira M.M."/>
            <person name="Ricardo C.P."/>
            <person name="Goncalves S."/>
        </authorList>
    </citation>
    <scope>NUCLEOTIDE SEQUENCE [LARGE SCALE GENOMIC DNA]</scope>
    <source>
        <strain evidence="3">cv. HL8</strain>
    </source>
</reference>
<dbReference type="EMBL" id="PKMF04000771">
    <property type="protein sequence ID" value="KAK7819663.1"/>
    <property type="molecule type" value="Genomic_DNA"/>
</dbReference>
<keyword evidence="1" id="KW-0812">Transmembrane</keyword>
<sequence>MICMITSRSESPCCWPVHPSGGVAHCKHGSGLAVNLLIVGMPTAFNLLVCYDLGGVFRFCLRKREAMILHYLFY</sequence>
<name>A0AAW0IYU1_QUESU</name>
<proteinExistence type="predicted"/>
<protein>
    <submittedName>
        <fullName evidence="2">Uncharacterized protein</fullName>
    </submittedName>
</protein>
<keyword evidence="1" id="KW-1133">Transmembrane helix</keyword>